<sequence length="479" mass="53003">MSQTKEELATAGFYYSGSGDETLCYYCDGGLMDWELYDDPWIEHAKWFNRCPYLLVTKGLEFVNNIRKPYTETETGASSVNELDKRVEKDDSESIASERTQNSLSEKTIAETSTISGKANPEEQSVQIQVDKPHNKDATLCKICFTRELRIAFIPCGHLLACAECASNMKICDLFRLSVLYTIIMSDTVSPIKYFLSGGFGGVCTVIAGHPLDTIKVRLQTMPVPGPNELPLYTGTWDCAKKTITKEGIRGLYKGMGAPLSGVAPIFAISFFGYSIGKKLQQSVSDEKLTPLQLFYAGAFSGIFTTIIMAPGERIKCLLQIQHADTKPKYSGPLDCAKQLYQEGGIRSIYKGTYATLLRDIPASGMYFLTYEYLKEQFTPEDGKLSLLATITAGGFAGIANWLVGMPPDILKSRLQTAPEGTYKQGIREVFVKLMKNEGPMALYKGVVPVMLRAFPANAACFMGFEICMKFLNWIAPNL</sequence>
<dbReference type="Gene3D" id="1.10.1170.10">
    <property type="entry name" value="Inhibitor Of Apoptosis Protein (2mihbC-IAP-1), Chain A"/>
    <property type="match status" value="1"/>
</dbReference>
<dbReference type="InterPro" id="IPR050567">
    <property type="entry name" value="Mitochondrial_Carrier"/>
</dbReference>
<dbReference type="PANTHER" id="PTHR45624">
    <property type="entry name" value="MITOCHONDRIAL BASIC AMINO ACIDS TRANSPORTER-RELATED"/>
    <property type="match status" value="1"/>
</dbReference>
<organism evidence="12 13">
    <name type="scientific">Atta colombica</name>
    <dbReference type="NCBI Taxonomy" id="520822"/>
    <lineage>
        <taxon>Eukaryota</taxon>
        <taxon>Metazoa</taxon>
        <taxon>Ecdysozoa</taxon>
        <taxon>Arthropoda</taxon>
        <taxon>Hexapoda</taxon>
        <taxon>Insecta</taxon>
        <taxon>Pterygota</taxon>
        <taxon>Neoptera</taxon>
        <taxon>Endopterygota</taxon>
        <taxon>Hymenoptera</taxon>
        <taxon>Apocrita</taxon>
        <taxon>Aculeata</taxon>
        <taxon>Formicoidea</taxon>
        <taxon>Formicidae</taxon>
        <taxon>Myrmicinae</taxon>
        <taxon>Atta</taxon>
    </lineage>
</organism>
<dbReference type="InterPro" id="IPR018108">
    <property type="entry name" value="MCP_transmembrane"/>
</dbReference>
<evidence type="ECO:0000313" key="13">
    <source>
        <dbReference type="Proteomes" id="UP000078540"/>
    </source>
</evidence>
<feature type="repeat" description="Solcar" evidence="9">
    <location>
        <begin position="189"/>
        <end position="280"/>
    </location>
</feature>
<keyword evidence="13" id="KW-1185">Reference proteome</keyword>
<dbReference type="Proteomes" id="UP000078540">
    <property type="component" value="Unassembled WGS sequence"/>
</dbReference>
<keyword evidence="6 11" id="KW-1133">Transmembrane helix</keyword>
<dbReference type="Pfam" id="PF00653">
    <property type="entry name" value="BIR"/>
    <property type="match status" value="1"/>
</dbReference>
<dbReference type="SUPFAM" id="SSF103506">
    <property type="entry name" value="Mitochondrial carrier"/>
    <property type="match status" value="1"/>
</dbReference>
<dbReference type="Pfam" id="PF13920">
    <property type="entry name" value="zf-C3HC4_3"/>
    <property type="match status" value="1"/>
</dbReference>
<dbReference type="InterPro" id="IPR001370">
    <property type="entry name" value="BIR_rpt"/>
</dbReference>
<evidence type="ECO:0000256" key="10">
    <source>
        <dbReference type="RuleBase" id="RU000488"/>
    </source>
</evidence>
<evidence type="ECO:0000256" key="9">
    <source>
        <dbReference type="PROSITE-ProRule" id="PRU00282"/>
    </source>
</evidence>
<proteinExistence type="inferred from homology"/>
<evidence type="ECO:0000256" key="1">
    <source>
        <dbReference type="ARBA" id="ARBA00004225"/>
    </source>
</evidence>
<evidence type="ECO:0000256" key="3">
    <source>
        <dbReference type="ARBA" id="ARBA00022448"/>
    </source>
</evidence>
<dbReference type="PANTHER" id="PTHR45624:SF4">
    <property type="entry name" value="CONGESTED-LIKE TRACHEA PROTEIN-RELATED"/>
    <property type="match status" value="1"/>
</dbReference>
<evidence type="ECO:0000256" key="5">
    <source>
        <dbReference type="ARBA" id="ARBA00022737"/>
    </source>
</evidence>
<evidence type="ECO:0000256" key="4">
    <source>
        <dbReference type="ARBA" id="ARBA00022692"/>
    </source>
</evidence>
<dbReference type="GO" id="GO:1902603">
    <property type="term" value="P:carnitine transmembrane transport"/>
    <property type="evidence" value="ECO:0007669"/>
    <property type="project" value="TreeGrafter"/>
</dbReference>
<dbReference type="AlphaFoldDB" id="A0A195BR34"/>
<dbReference type="EMBL" id="KQ976424">
    <property type="protein sequence ID" value="KYM88598.1"/>
    <property type="molecule type" value="Genomic_DNA"/>
</dbReference>
<protein>
    <submittedName>
        <fullName evidence="12">Congested-like trachea protein</fullName>
    </submittedName>
</protein>
<evidence type="ECO:0000256" key="6">
    <source>
        <dbReference type="ARBA" id="ARBA00022989"/>
    </source>
</evidence>
<keyword evidence="7" id="KW-0496">Mitochondrion</keyword>
<feature type="repeat" description="Solcar" evidence="9">
    <location>
        <begin position="385"/>
        <end position="471"/>
    </location>
</feature>
<dbReference type="GO" id="GO:0015227">
    <property type="term" value="F:O-acyl-L-carnitine transmembrane transporter activity"/>
    <property type="evidence" value="ECO:0007669"/>
    <property type="project" value="TreeGrafter"/>
</dbReference>
<dbReference type="Gene3D" id="1.50.40.10">
    <property type="entry name" value="Mitochondrial carrier domain"/>
    <property type="match status" value="2"/>
</dbReference>
<dbReference type="GO" id="GO:0031966">
    <property type="term" value="C:mitochondrial membrane"/>
    <property type="evidence" value="ECO:0007669"/>
    <property type="project" value="UniProtKB-SubCell"/>
</dbReference>
<dbReference type="InterPro" id="IPR023395">
    <property type="entry name" value="MCP_dom_sf"/>
</dbReference>
<reference evidence="12 13" key="1">
    <citation type="submission" date="2015-09" db="EMBL/GenBank/DDBJ databases">
        <title>Atta colombica WGS genome.</title>
        <authorList>
            <person name="Nygaard S."/>
            <person name="Hu H."/>
            <person name="Boomsma J."/>
            <person name="Zhang G."/>
        </authorList>
    </citation>
    <scope>NUCLEOTIDE SEQUENCE [LARGE SCALE GENOMIC DNA]</scope>
    <source>
        <strain evidence="12">Treedump-2</strain>
        <tissue evidence="12">Whole body</tissue>
    </source>
</reference>
<dbReference type="PROSITE" id="PS50920">
    <property type="entry name" value="SOLCAR"/>
    <property type="match status" value="3"/>
</dbReference>
<dbReference type="CDD" id="cd00022">
    <property type="entry name" value="BIR"/>
    <property type="match status" value="1"/>
</dbReference>
<keyword evidence="5" id="KW-0677">Repeat</keyword>
<keyword evidence="4 9" id="KW-0812">Transmembrane</keyword>
<feature type="repeat" description="Solcar" evidence="9">
    <location>
        <begin position="289"/>
        <end position="377"/>
    </location>
</feature>
<evidence type="ECO:0000256" key="11">
    <source>
        <dbReference type="SAM" id="Phobius"/>
    </source>
</evidence>
<dbReference type="PROSITE" id="PS50143">
    <property type="entry name" value="BIR_REPEAT_2"/>
    <property type="match status" value="1"/>
</dbReference>
<feature type="transmembrane region" description="Helical" evidence="11">
    <location>
        <begin position="294"/>
        <end position="312"/>
    </location>
</feature>
<comment type="similarity">
    <text evidence="2 10">Belongs to the mitochondrial carrier (TC 2.A.29) family.</text>
</comment>
<dbReference type="Pfam" id="PF00153">
    <property type="entry name" value="Mito_carr"/>
    <property type="match status" value="3"/>
</dbReference>
<evidence type="ECO:0000256" key="7">
    <source>
        <dbReference type="ARBA" id="ARBA00023128"/>
    </source>
</evidence>
<dbReference type="GO" id="GO:0006839">
    <property type="term" value="P:mitochondrial transport"/>
    <property type="evidence" value="ECO:0007669"/>
    <property type="project" value="TreeGrafter"/>
</dbReference>
<comment type="subcellular location">
    <subcellularLocation>
        <location evidence="1">Mitochondrion membrane</location>
        <topology evidence="1">Multi-pass membrane protein</topology>
    </subcellularLocation>
</comment>
<keyword evidence="3 10" id="KW-0813">Transport</keyword>
<dbReference type="SMART" id="SM00238">
    <property type="entry name" value="BIR"/>
    <property type="match status" value="1"/>
</dbReference>
<name>A0A195BR34_9HYME</name>
<evidence type="ECO:0000256" key="8">
    <source>
        <dbReference type="ARBA" id="ARBA00023136"/>
    </source>
</evidence>
<evidence type="ECO:0000313" key="12">
    <source>
        <dbReference type="EMBL" id="KYM88598.1"/>
    </source>
</evidence>
<dbReference type="SUPFAM" id="SSF57924">
    <property type="entry name" value="Inhibitor of apoptosis (IAP) repeat"/>
    <property type="match status" value="1"/>
</dbReference>
<evidence type="ECO:0000256" key="2">
    <source>
        <dbReference type="ARBA" id="ARBA00006375"/>
    </source>
</evidence>
<accession>A0A195BR34</accession>
<keyword evidence="8 9" id="KW-0472">Membrane</keyword>
<dbReference type="STRING" id="520822.A0A195BR34"/>
<gene>
    <name evidence="12" type="ORF">ALC53_03082</name>
</gene>
<feature type="transmembrane region" description="Helical" evidence="11">
    <location>
        <begin position="251"/>
        <end position="274"/>
    </location>
</feature>